<sequence>MSKNEKQRWRISKKVILLDDAVNTKKIIRNVLA</sequence>
<reference evidence="1" key="1">
    <citation type="journal article" date="2020" name="Nature">
        <title>Giant virus diversity and host interactions through global metagenomics.</title>
        <authorList>
            <person name="Schulz F."/>
            <person name="Roux S."/>
            <person name="Paez-Espino D."/>
            <person name="Jungbluth S."/>
            <person name="Walsh D.A."/>
            <person name="Denef V.J."/>
            <person name="McMahon K.D."/>
            <person name="Konstantinidis K.T."/>
            <person name="Eloe-Fadrosh E.A."/>
            <person name="Kyrpides N.C."/>
            <person name="Woyke T."/>
        </authorList>
    </citation>
    <scope>NUCLEOTIDE SEQUENCE</scope>
    <source>
        <strain evidence="1">GVMAG-M-3300023174-24</strain>
    </source>
</reference>
<organism evidence="1">
    <name type="scientific">viral metagenome</name>
    <dbReference type="NCBI Taxonomy" id="1070528"/>
    <lineage>
        <taxon>unclassified sequences</taxon>
        <taxon>metagenomes</taxon>
        <taxon>organismal metagenomes</taxon>
    </lineage>
</organism>
<dbReference type="AlphaFoldDB" id="A0A6C0DLA8"/>
<dbReference type="EMBL" id="MN739631">
    <property type="protein sequence ID" value="QHT17132.1"/>
    <property type="molecule type" value="Genomic_DNA"/>
</dbReference>
<evidence type="ECO:0000313" key="1">
    <source>
        <dbReference type="EMBL" id="QHT17132.1"/>
    </source>
</evidence>
<name>A0A6C0DLA8_9ZZZZ</name>
<protein>
    <submittedName>
        <fullName evidence="1">Uncharacterized protein</fullName>
    </submittedName>
</protein>
<accession>A0A6C0DLA8</accession>
<proteinExistence type="predicted"/>